<dbReference type="SMART" id="SM00248">
    <property type="entry name" value="ANK"/>
    <property type="match status" value="3"/>
</dbReference>
<evidence type="ECO:0000313" key="6">
    <source>
        <dbReference type="Proteomes" id="UP000708148"/>
    </source>
</evidence>
<comment type="caution">
    <text evidence="5">The sequence shown here is derived from an EMBL/GenBank/DDBJ whole genome shotgun (WGS) entry which is preliminary data.</text>
</comment>
<protein>
    <recommendedName>
        <fullName evidence="7">Ankyrin repeat protein</fullName>
    </recommendedName>
</protein>
<dbReference type="GO" id="GO:0004842">
    <property type="term" value="F:ubiquitin-protein transferase activity"/>
    <property type="evidence" value="ECO:0007669"/>
    <property type="project" value="TreeGrafter"/>
</dbReference>
<dbReference type="Pfam" id="PF00023">
    <property type="entry name" value="Ank"/>
    <property type="match status" value="1"/>
</dbReference>
<dbReference type="GO" id="GO:0085020">
    <property type="term" value="P:protein K6-linked ubiquitination"/>
    <property type="evidence" value="ECO:0007669"/>
    <property type="project" value="TreeGrafter"/>
</dbReference>
<dbReference type="PROSITE" id="PS50088">
    <property type="entry name" value="ANK_REPEAT"/>
    <property type="match status" value="2"/>
</dbReference>
<dbReference type="Pfam" id="PF12796">
    <property type="entry name" value="Ank_2"/>
    <property type="match status" value="1"/>
</dbReference>
<proteinExistence type="predicted"/>
<feature type="repeat" description="ANK" evidence="3">
    <location>
        <begin position="7"/>
        <end position="36"/>
    </location>
</feature>
<feature type="chain" id="PRO_5035862401" description="Ankyrin repeat protein" evidence="4">
    <location>
        <begin position="17"/>
        <end position="128"/>
    </location>
</feature>
<evidence type="ECO:0000256" key="4">
    <source>
        <dbReference type="SAM" id="SignalP"/>
    </source>
</evidence>
<evidence type="ECO:0000313" key="5">
    <source>
        <dbReference type="EMBL" id="CAD7695433.1"/>
    </source>
</evidence>
<dbReference type="Gene3D" id="1.25.40.20">
    <property type="entry name" value="Ankyrin repeat-containing domain"/>
    <property type="match status" value="1"/>
</dbReference>
<keyword evidence="6" id="KW-1185">Reference proteome</keyword>
<keyword evidence="1" id="KW-0677">Repeat</keyword>
<organism evidence="5 6">
    <name type="scientific">Ostreobium quekettii</name>
    <dbReference type="NCBI Taxonomy" id="121088"/>
    <lineage>
        <taxon>Eukaryota</taxon>
        <taxon>Viridiplantae</taxon>
        <taxon>Chlorophyta</taxon>
        <taxon>core chlorophytes</taxon>
        <taxon>Ulvophyceae</taxon>
        <taxon>TCBD clade</taxon>
        <taxon>Bryopsidales</taxon>
        <taxon>Ostreobineae</taxon>
        <taxon>Ostreobiaceae</taxon>
        <taxon>Ostreobium</taxon>
    </lineage>
</organism>
<dbReference type="OrthoDB" id="541596at2759"/>
<dbReference type="InterPro" id="IPR002110">
    <property type="entry name" value="Ankyrin_rpt"/>
</dbReference>
<dbReference type="Proteomes" id="UP000708148">
    <property type="component" value="Unassembled WGS sequence"/>
</dbReference>
<evidence type="ECO:0000256" key="2">
    <source>
        <dbReference type="ARBA" id="ARBA00023043"/>
    </source>
</evidence>
<accession>A0A8S1ILD0</accession>
<dbReference type="SUPFAM" id="SSF48403">
    <property type="entry name" value="Ankyrin repeat"/>
    <property type="match status" value="1"/>
</dbReference>
<evidence type="ECO:0008006" key="7">
    <source>
        <dbReference type="Google" id="ProtNLM"/>
    </source>
</evidence>
<dbReference type="InterPro" id="IPR036770">
    <property type="entry name" value="Ankyrin_rpt-contain_sf"/>
</dbReference>
<keyword evidence="4" id="KW-0732">Signal</keyword>
<reference evidence="5" key="1">
    <citation type="submission" date="2020-12" db="EMBL/GenBank/DDBJ databases">
        <authorList>
            <person name="Iha C."/>
        </authorList>
    </citation>
    <scope>NUCLEOTIDE SEQUENCE</scope>
</reference>
<evidence type="ECO:0000256" key="1">
    <source>
        <dbReference type="ARBA" id="ARBA00022737"/>
    </source>
</evidence>
<keyword evidence="2 3" id="KW-0040">ANK repeat</keyword>
<dbReference type="PANTHER" id="PTHR24171">
    <property type="entry name" value="ANKYRIN REPEAT DOMAIN-CONTAINING PROTEIN 39-RELATED"/>
    <property type="match status" value="1"/>
</dbReference>
<feature type="repeat" description="ANK" evidence="3">
    <location>
        <begin position="37"/>
        <end position="69"/>
    </location>
</feature>
<sequence>MCLFLCSALHFAAANGHTDVVARLLQAGATVNPRNEHGNTPLHWASLNGHREVVSLLMGAGADPAAVNRADRTPVDEASQAGHMEVVEILTLGRNGQADIENMESALNGGADARSGALSADEVETPGV</sequence>
<dbReference type="PANTHER" id="PTHR24171:SF8">
    <property type="entry name" value="BRCA1-ASSOCIATED RING DOMAIN PROTEIN 1"/>
    <property type="match status" value="1"/>
</dbReference>
<evidence type="ECO:0000256" key="3">
    <source>
        <dbReference type="PROSITE-ProRule" id="PRU00023"/>
    </source>
</evidence>
<gene>
    <name evidence="5" type="ORF">OSTQU699_LOCUS794</name>
</gene>
<dbReference type="AlphaFoldDB" id="A0A8S1ILD0"/>
<dbReference type="PROSITE" id="PS50297">
    <property type="entry name" value="ANK_REP_REGION"/>
    <property type="match status" value="2"/>
</dbReference>
<dbReference type="EMBL" id="CAJHUC010000343">
    <property type="protein sequence ID" value="CAD7695433.1"/>
    <property type="molecule type" value="Genomic_DNA"/>
</dbReference>
<feature type="signal peptide" evidence="4">
    <location>
        <begin position="1"/>
        <end position="16"/>
    </location>
</feature>
<name>A0A8S1ILD0_9CHLO</name>